<dbReference type="PANTHER" id="PTHR38032">
    <property type="entry name" value="POLYMERASE-RELATED"/>
    <property type="match status" value="1"/>
</dbReference>
<feature type="coiled-coil region" evidence="1">
    <location>
        <begin position="258"/>
        <end position="285"/>
    </location>
</feature>
<proteinExistence type="predicted"/>
<evidence type="ECO:0000313" key="4">
    <source>
        <dbReference type="Proteomes" id="UP000503840"/>
    </source>
</evidence>
<dbReference type="RefSeq" id="WP_174405412.1">
    <property type="nucleotide sequence ID" value="NZ_BLVO01000013.1"/>
</dbReference>
<evidence type="ECO:0000259" key="2">
    <source>
        <dbReference type="Pfam" id="PF20250"/>
    </source>
</evidence>
<dbReference type="Proteomes" id="UP000503840">
    <property type="component" value="Unassembled WGS sequence"/>
</dbReference>
<feature type="domain" description="Flagellar Assembly Protein A N-terminal region" evidence="2">
    <location>
        <begin position="18"/>
        <end position="98"/>
    </location>
</feature>
<dbReference type="Pfam" id="PF20250">
    <property type="entry name" value="FapA_N"/>
    <property type="match status" value="1"/>
</dbReference>
<accession>A0A7J0BKL2</accession>
<reference evidence="3 4" key="1">
    <citation type="submission" date="2020-05" db="EMBL/GenBank/DDBJ databases">
        <title>Draft genome sequence of Desulfovibrio sp. strain HN2T.</title>
        <authorList>
            <person name="Ueno A."/>
            <person name="Tamazawa S."/>
            <person name="Tamamura S."/>
            <person name="Murakami T."/>
            <person name="Kiyama T."/>
            <person name="Inomata H."/>
            <person name="Amano Y."/>
            <person name="Miyakawa K."/>
            <person name="Tamaki H."/>
            <person name="Naganuma T."/>
            <person name="Kaneko K."/>
        </authorList>
    </citation>
    <scope>NUCLEOTIDE SEQUENCE [LARGE SCALE GENOMIC DNA]</scope>
    <source>
        <strain evidence="3 4">HN2</strain>
    </source>
</reference>
<keyword evidence="4" id="KW-1185">Reference proteome</keyword>
<comment type="caution">
    <text evidence="3">The sequence shown here is derived from an EMBL/GenBank/DDBJ whole genome shotgun (WGS) entry which is preliminary data.</text>
</comment>
<dbReference type="InterPro" id="IPR046865">
    <property type="entry name" value="FapA_b_solenoid"/>
</dbReference>
<dbReference type="EMBL" id="BLVO01000013">
    <property type="protein sequence ID" value="GFM33781.1"/>
    <property type="molecule type" value="Genomic_DNA"/>
</dbReference>
<dbReference type="InterPro" id="IPR005646">
    <property type="entry name" value="FapA"/>
</dbReference>
<name>A0A7J0BKL2_9BACT</name>
<gene>
    <name evidence="3" type="ORF">DSM101010T_21460</name>
</gene>
<sequence>MSQILVHYFDPDFDHMHLTPKESVSGKVDHYNLDYVQNVVAGQVLAELVPADAPLRPGVISPRPWAGQPLPVGPNTAVNPKNAGQIIATVNGYVFYHEGVITVKKLLNVRRDVDFHTGNIVFVSDICVHGAIRTGFSVQGRNILVKKNVEGARVEALGSFTAENGIKGGKMARISAKGDIKIPFIENATLIADGDILIDGSCMHTDVWVQKNLVVKGRLQGGTIHANRIVYIQDQLGGGISTMTSIEMGYDPAQMFNLRAADEGIAKLKALIESLEKKCGKHAELKAECEPKLEISRTRLVTLQKRRQALWEQMTSESDLRTCRIIVPGQIRPGVEISIGGVYCVINDFMENVCITCQDNEIVFDSPAMVKK</sequence>
<keyword evidence="1" id="KW-0175">Coiled coil</keyword>
<evidence type="ECO:0000256" key="1">
    <source>
        <dbReference type="SAM" id="Coils"/>
    </source>
</evidence>
<organism evidence="3 4">
    <name type="scientific">Desulfovibrio subterraneus</name>
    <dbReference type="NCBI Taxonomy" id="2718620"/>
    <lineage>
        <taxon>Bacteria</taxon>
        <taxon>Pseudomonadati</taxon>
        <taxon>Thermodesulfobacteriota</taxon>
        <taxon>Desulfovibrionia</taxon>
        <taxon>Desulfovibrionales</taxon>
        <taxon>Desulfovibrionaceae</taxon>
        <taxon>Desulfovibrio</taxon>
    </lineage>
</organism>
<evidence type="ECO:0000313" key="3">
    <source>
        <dbReference type="EMBL" id="GFM33781.1"/>
    </source>
</evidence>
<protein>
    <recommendedName>
        <fullName evidence="2">Flagellar Assembly Protein A N-terminal region domain-containing protein</fullName>
    </recommendedName>
</protein>
<dbReference type="InterPro" id="IPR046866">
    <property type="entry name" value="FapA_N"/>
</dbReference>
<dbReference type="Pfam" id="PF03961">
    <property type="entry name" value="FapA"/>
    <property type="match status" value="1"/>
</dbReference>
<dbReference type="AlphaFoldDB" id="A0A7J0BKL2"/>
<dbReference type="PANTHER" id="PTHR38032:SF1">
    <property type="entry name" value="RNA-BINDING PROTEIN KHPB N-TERMINAL DOMAIN-CONTAINING PROTEIN"/>
    <property type="match status" value="1"/>
</dbReference>